<dbReference type="HOGENOM" id="CLU_087973_0_0_1"/>
<sequence length="177" mass="20639">MWRVLDKNYIHLDMELLEDSLIAYDYGSLRGNTWRQILPLDSNTVIEIVLDVATAIQYFHSMGFMPSPSFTFGDVYLDLSLRPRIRFDAVTVIKGFDEEESIFAFGCFFYAAYFNIDTVFDTVFGTEEQREIIVERPSSPKIPEYAWQLIQRCCAEDSGSRPTIEQVVKEMETWRIK</sequence>
<dbReference type="InParanoid" id="A0A0C2XGZ5"/>
<dbReference type="EMBL" id="KN818227">
    <property type="protein sequence ID" value="KIL68706.1"/>
    <property type="molecule type" value="Genomic_DNA"/>
</dbReference>
<dbReference type="OrthoDB" id="26722at2759"/>
<accession>A0A0C2XGZ5</accession>
<evidence type="ECO:0000313" key="2">
    <source>
        <dbReference type="Proteomes" id="UP000054549"/>
    </source>
</evidence>
<dbReference type="AlphaFoldDB" id="A0A0C2XGZ5"/>
<dbReference type="Proteomes" id="UP000054549">
    <property type="component" value="Unassembled WGS sequence"/>
</dbReference>
<dbReference type="Gene3D" id="1.10.510.10">
    <property type="entry name" value="Transferase(Phosphotransferase) domain 1"/>
    <property type="match status" value="1"/>
</dbReference>
<evidence type="ECO:0000313" key="1">
    <source>
        <dbReference type="EMBL" id="KIL68706.1"/>
    </source>
</evidence>
<proteinExistence type="predicted"/>
<gene>
    <name evidence="1" type="ORF">M378DRAFT_823594</name>
</gene>
<keyword evidence="2" id="KW-1185">Reference proteome</keyword>
<organism evidence="1 2">
    <name type="scientific">Amanita muscaria (strain Koide BX008)</name>
    <dbReference type="NCBI Taxonomy" id="946122"/>
    <lineage>
        <taxon>Eukaryota</taxon>
        <taxon>Fungi</taxon>
        <taxon>Dikarya</taxon>
        <taxon>Basidiomycota</taxon>
        <taxon>Agaricomycotina</taxon>
        <taxon>Agaricomycetes</taxon>
        <taxon>Agaricomycetidae</taxon>
        <taxon>Agaricales</taxon>
        <taxon>Pluteineae</taxon>
        <taxon>Amanitaceae</taxon>
        <taxon>Amanita</taxon>
    </lineage>
</organism>
<reference evidence="1 2" key="1">
    <citation type="submission" date="2014-04" db="EMBL/GenBank/DDBJ databases">
        <title>Evolutionary Origins and Diversification of the Mycorrhizal Mutualists.</title>
        <authorList>
            <consortium name="DOE Joint Genome Institute"/>
            <consortium name="Mycorrhizal Genomics Consortium"/>
            <person name="Kohler A."/>
            <person name="Kuo A."/>
            <person name="Nagy L.G."/>
            <person name="Floudas D."/>
            <person name="Copeland A."/>
            <person name="Barry K.W."/>
            <person name="Cichocki N."/>
            <person name="Veneault-Fourrey C."/>
            <person name="LaButti K."/>
            <person name="Lindquist E.A."/>
            <person name="Lipzen A."/>
            <person name="Lundell T."/>
            <person name="Morin E."/>
            <person name="Murat C."/>
            <person name="Riley R."/>
            <person name="Ohm R."/>
            <person name="Sun H."/>
            <person name="Tunlid A."/>
            <person name="Henrissat B."/>
            <person name="Grigoriev I.V."/>
            <person name="Hibbett D.S."/>
            <person name="Martin F."/>
        </authorList>
    </citation>
    <scope>NUCLEOTIDE SEQUENCE [LARGE SCALE GENOMIC DNA]</scope>
    <source>
        <strain evidence="1 2">Koide BX008</strain>
    </source>
</reference>
<protein>
    <recommendedName>
        <fullName evidence="3">Protein kinase domain-containing protein</fullName>
    </recommendedName>
</protein>
<dbReference type="InterPro" id="IPR011009">
    <property type="entry name" value="Kinase-like_dom_sf"/>
</dbReference>
<name>A0A0C2XGZ5_AMAMK</name>
<dbReference type="SUPFAM" id="SSF56112">
    <property type="entry name" value="Protein kinase-like (PK-like)"/>
    <property type="match status" value="1"/>
</dbReference>
<evidence type="ECO:0008006" key="3">
    <source>
        <dbReference type="Google" id="ProtNLM"/>
    </source>
</evidence>